<dbReference type="AlphaFoldDB" id="A0A1F4VB47"/>
<dbReference type="GO" id="GO:0006412">
    <property type="term" value="P:translation"/>
    <property type="evidence" value="ECO:0007669"/>
    <property type="project" value="UniProtKB-UniRule"/>
</dbReference>
<gene>
    <name evidence="5" type="primary">rpmC</name>
    <name evidence="6" type="ORF">A3D91_00915</name>
</gene>
<dbReference type="GO" id="GO:0003735">
    <property type="term" value="F:structural constituent of ribosome"/>
    <property type="evidence" value="ECO:0007669"/>
    <property type="project" value="InterPro"/>
</dbReference>
<name>A0A1F4VB47_UNCKA</name>
<dbReference type="Gene3D" id="1.10.287.310">
    <property type="match status" value="1"/>
</dbReference>
<dbReference type="STRING" id="1802620.A3D91_00915"/>
<comment type="similarity">
    <text evidence="1 5">Belongs to the universal ribosomal protein uL29 family.</text>
</comment>
<dbReference type="Pfam" id="PF00831">
    <property type="entry name" value="Ribosomal_L29"/>
    <property type="match status" value="1"/>
</dbReference>
<dbReference type="GO" id="GO:0005840">
    <property type="term" value="C:ribosome"/>
    <property type="evidence" value="ECO:0007669"/>
    <property type="project" value="UniProtKB-KW"/>
</dbReference>
<organism evidence="6 7">
    <name type="scientific">candidate division WWE3 bacterium RIFCSPHIGHO2_02_FULL_38_14</name>
    <dbReference type="NCBI Taxonomy" id="1802620"/>
    <lineage>
        <taxon>Bacteria</taxon>
        <taxon>Katanobacteria</taxon>
    </lineage>
</organism>
<reference evidence="6 7" key="1">
    <citation type="journal article" date="2016" name="Nat. Commun.">
        <title>Thousands of microbial genomes shed light on interconnected biogeochemical processes in an aquifer system.</title>
        <authorList>
            <person name="Anantharaman K."/>
            <person name="Brown C.T."/>
            <person name="Hug L.A."/>
            <person name="Sharon I."/>
            <person name="Castelle C.J."/>
            <person name="Probst A.J."/>
            <person name="Thomas B.C."/>
            <person name="Singh A."/>
            <person name="Wilkins M.J."/>
            <person name="Karaoz U."/>
            <person name="Brodie E.L."/>
            <person name="Williams K.H."/>
            <person name="Hubbard S.S."/>
            <person name="Banfield J.F."/>
        </authorList>
    </citation>
    <scope>NUCLEOTIDE SEQUENCE [LARGE SCALE GENOMIC DNA]</scope>
</reference>
<dbReference type="InterPro" id="IPR001854">
    <property type="entry name" value="Ribosomal_uL29"/>
</dbReference>
<dbReference type="InterPro" id="IPR036049">
    <property type="entry name" value="Ribosomal_uL29_sf"/>
</dbReference>
<protein>
    <recommendedName>
        <fullName evidence="4 5">Large ribosomal subunit protein uL29</fullName>
    </recommendedName>
</protein>
<dbReference type="GO" id="GO:1990904">
    <property type="term" value="C:ribonucleoprotein complex"/>
    <property type="evidence" value="ECO:0007669"/>
    <property type="project" value="UniProtKB-KW"/>
</dbReference>
<sequence>MKSSDLRNKSEKELKDLIQKTAKELEDVVTDVIKGKEKNIRKIRPLKKDIARLKTLLSEKEFLSKGGNINA</sequence>
<dbReference type="HAMAP" id="MF_00374">
    <property type="entry name" value="Ribosomal_uL29"/>
    <property type="match status" value="1"/>
</dbReference>
<dbReference type="Proteomes" id="UP000178127">
    <property type="component" value="Unassembled WGS sequence"/>
</dbReference>
<proteinExistence type="inferred from homology"/>
<dbReference type="EMBL" id="MEVD01000003">
    <property type="protein sequence ID" value="OGC54442.1"/>
    <property type="molecule type" value="Genomic_DNA"/>
</dbReference>
<evidence type="ECO:0000256" key="3">
    <source>
        <dbReference type="ARBA" id="ARBA00023274"/>
    </source>
</evidence>
<accession>A0A1F4VB47</accession>
<evidence type="ECO:0000313" key="7">
    <source>
        <dbReference type="Proteomes" id="UP000178127"/>
    </source>
</evidence>
<keyword evidence="3 5" id="KW-0687">Ribonucleoprotein</keyword>
<evidence type="ECO:0000256" key="4">
    <source>
        <dbReference type="ARBA" id="ARBA00035204"/>
    </source>
</evidence>
<dbReference type="SUPFAM" id="SSF46561">
    <property type="entry name" value="Ribosomal protein L29 (L29p)"/>
    <property type="match status" value="1"/>
</dbReference>
<evidence type="ECO:0000313" key="6">
    <source>
        <dbReference type="EMBL" id="OGC54442.1"/>
    </source>
</evidence>
<evidence type="ECO:0000256" key="2">
    <source>
        <dbReference type="ARBA" id="ARBA00022980"/>
    </source>
</evidence>
<comment type="caution">
    <text evidence="6">The sequence shown here is derived from an EMBL/GenBank/DDBJ whole genome shotgun (WGS) entry which is preliminary data.</text>
</comment>
<evidence type="ECO:0000256" key="5">
    <source>
        <dbReference type="HAMAP-Rule" id="MF_00374"/>
    </source>
</evidence>
<evidence type="ECO:0000256" key="1">
    <source>
        <dbReference type="ARBA" id="ARBA00009254"/>
    </source>
</evidence>
<dbReference type="NCBIfam" id="TIGR00012">
    <property type="entry name" value="L29"/>
    <property type="match status" value="1"/>
</dbReference>
<keyword evidence="2 5" id="KW-0689">Ribosomal protein</keyword>